<keyword evidence="2" id="KW-0732">Signal</keyword>
<feature type="signal peptide" evidence="2">
    <location>
        <begin position="1"/>
        <end position="25"/>
    </location>
</feature>
<evidence type="ECO:0000313" key="5">
    <source>
        <dbReference type="Proteomes" id="UP000011087"/>
    </source>
</evidence>
<evidence type="ECO:0000313" key="4">
    <source>
        <dbReference type="EnsemblProtists" id="EKX53028"/>
    </source>
</evidence>
<feature type="chain" id="PRO_5008771921" evidence="2">
    <location>
        <begin position="26"/>
        <end position="582"/>
    </location>
</feature>
<proteinExistence type="predicted"/>
<dbReference type="GO" id="GO:0046921">
    <property type="term" value="F:alpha-(1-&gt;6)-fucosyltransferase activity"/>
    <property type="evidence" value="ECO:0007669"/>
    <property type="project" value="TreeGrafter"/>
</dbReference>
<accession>L1JY51</accession>
<reference evidence="3 5" key="1">
    <citation type="journal article" date="2012" name="Nature">
        <title>Algal genomes reveal evolutionary mosaicism and the fate of nucleomorphs.</title>
        <authorList>
            <consortium name="DOE Joint Genome Institute"/>
            <person name="Curtis B.A."/>
            <person name="Tanifuji G."/>
            <person name="Burki F."/>
            <person name="Gruber A."/>
            <person name="Irimia M."/>
            <person name="Maruyama S."/>
            <person name="Arias M.C."/>
            <person name="Ball S.G."/>
            <person name="Gile G.H."/>
            <person name="Hirakawa Y."/>
            <person name="Hopkins J.F."/>
            <person name="Kuo A."/>
            <person name="Rensing S.A."/>
            <person name="Schmutz J."/>
            <person name="Symeonidi A."/>
            <person name="Elias M."/>
            <person name="Eveleigh R.J."/>
            <person name="Herman E.K."/>
            <person name="Klute M.J."/>
            <person name="Nakayama T."/>
            <person name="Obornik M."/>
            <person name="Reyes-Prieto A."/>
            <person name="Armbrust E.V."/>
            <person name="Aves S.J."/>
            <person name="Beiko R.G."/>
            <person name="Coutinho P."/>
            <person name="Dacks J.B."/>
            <person name="Durnford D.G."/>
            <person name="Fast N.M."/>
            <person name="Green B.R."/>
            <person name="Grisdale C.J."/>
            <person name="Hempel F."/>
            <person name="Henrissat B."/>
            <person name="Hoppner M.P."/>
            <person name="Ishida K."/>
            <person name="Kim E."/>
            <person name="Koreny L."/>
            <person name="Kroth P.G."/>
            <person name="Liu Y."/>
            <person name="Malik S.B."/>
            <person name="Maier U.G."/>
            <person name="McRose D."/>
            <person name="Mock T."/>
            <person name="Neilson J.A."/>
            <person name="Onodera N.T."/>
            <person name="Poole A.M."/>
            <person name="Pritham E.J."/>
            <person name="Richards T.A."/>
            <person name="Rocap G."/>
            <person name="Roy S.W."/>
            <person name="Sarai C."/>
            <person name="Schaack S."/>
            <person name="Shirato S."/>
            <person name="Slamovits C.H."/>
            <person name="Spencer D.F."/>
            <person name="Suzuki S."/>
            <person name="Worden A.Z."/>
            <person name="Zauner S."/>
            <person name="Barry K."/>
            <person name="Bell C."/>
            <person name="Bharti A.K."/>
            <person name="Crow J.A."/>
            <person name="Grimwood J."/>
            <person name="Kramer R."/>
            <person name="Lindquist E."/>
            <person name="Lucas S."/>
            <person name="Salamov A."/>
            <person name="McFadden G.I."/>
            <person name="Lane C.E."/>
            <person name="Keeling P.J."/>
            <person name="Gray M.W."/>
            <person name="Grigoriev I.V."/>
            <person name="Archibald J.M."/>
        </authorList>
    </citation>
    <scope>NUCLEOTIDE SEQUENCE</scope>
    <source>
        <strain evidence="3 5">CCMP2712</strain>
    </source>
</reference>
<evidence type="ECO:0000256" key="2">
    <source>
        <dbReference type="SAM" id="SignalP"/>
    </source>
</evidence>
<evidence type="ECO:0000313" key="3">
    <source>
        <dbReference type="EMBL" id="EKX53028.1"/>
    </source>
</evidence>
<sequence>MKGTGSRPFSLSLLLFLLSFACCQGSNEGVAADESLQEQPEEAELWVDHDDVHLPRRQNLSIEITEPQDGEILWTEGQKLPSLTILLEVHGGLIDFGRHLAQCDGDITVMVQGIPVWHSDGSVNTATIWVWFLPVTMEMHEAGELRRILPPHSIHVKVEDGAFFMEKICRFDVARTHGLDTWSHRNAYQKLWPGRGRAGVNSLSEIIEKLKQEVQGLQGKIEARKQRGQDAGPSRHEGRRIVSLSLEEWLHARELGYQCSACDRIYEADPSRFRFRVNQTLECDVCEAQRMLFDWQFPEDSNNTCRARKLLVHSLDGAAWSLPRQVMFLAMSLGFAHATDRILVTKSRDVWNYAGKDCSQGWLCYFERISACKEEDQWSFVTLPLSDLTSNESQTVVVSDVSRPGPFCATYRVSGRDMVRSWKFEARSPPQLAHRSFCWWMAQLVAFIFDPREEVVEFLRSTRGAKGSREASGFKDVRAMLCHRYCTFANAKSLIRGFGKEEVVGLSDEARRRVNVTDEGLHAVSSLLLSSPMSGLPAEDSGGLLRSGCECGDAYFGYISQVLQDFKDSEFDEDSCQFDLFL</sequence>
<gene>
    <name evidence="3" type="ORF">GUITHDRAFT_133412</name>
</gene>
<keyword evidence="5" id="KW-1185">Reference proteome</keyword>
<evidence type="ECO:0000256" key="1">
    <source>
        <dbReference type="SAM" id="Coils"/>
    </source>
</evidence>
<organism evidence="3">
    <name type="scientific">Guillardia theta (strain CCMP2712)</name>
    <name type="common">Cryptophyte</name>
    <dbReference type="NCBI Taxonomy" id="905079"/>
    <lineage>
        <taxon>Eukaryota</taxon>
        <taxon>Cryptophyceae</taxon>
        <taxon>Pyrenomonadales</taxon>
        <taxon>Geminigeraceae</taxon>
        <taxon>Guillardia</taxon>
    </lineage>
</organism>
<dbReference type="HOGENOM" id="CLU_468897_0_0_1"/>
<dbReference type="AlphaFoldDB" id="L1JY51"/>
<dbReference type="GeneID" id="17309710"/>
<dbReference type="KEGG" id="gtt:GUITHDRAFT_133412"/>
<reference evidence="4" key="3">
    <citation type="submission" date="2016-03" db="UniProtKB">
        <authorList>
            <consortium name="EnsemblProtists"/>
        </authorList>
    </citation>
    <scope>IDENTIFICATION</scope>
</reference>
<dbReference type="PaxDb" id="55529-EKX53028"/>
<reference evidence="5" key="2">
    <citation type="submission" date="2012-11" db="EMBL/GenBank/DDBJ databases">
        <authorList>
            <person name="Kuo A."/>
            <person name="Curtis B.A."/>
            <person name="Tanifuji G."/>
            <person name="Burki F."/>
            <person name="Gruber A."/>
            <person name="Irimia M."/>
            <person name="Maruyama S."/>
            <person name="Arias M.C."/>
            <person name="Ball S.G."/>
            <person name="Gile G.H."/>
            <person name="Hirakawa Y."/>
            <person name="Hopkins J.F."/>
            <person name="Rensing S.A."/>
            <person name="Schmutz J."/>
            <person name="Symeonidi A."/>
            <person name="Elias M."/>
            <person name="Eveleigh R.J."/>
            <person name="Herman E.K."/>
            <person name="Klute M.J."/>
            <person name="Nakayama T."/>
            <person name="Obornik M."/>
            <person name="Reyes-Prieto A."/>
            <person name="Armbrust E.V."/>
            <person name="Aves S.J."/>
            <person name="Beiko R.G."/>
            <person name="Coutinho P."/>
            <person name="Dacks J.B."/>
            <person name="Durnford D.G."/>
            <person name="Fast N.M."/>
            <person name="Green B.R."/>
            <person name="Grisdale C."/>
            <person name="Hempe F."/>
            <person name="Henrissat B."/>
            <person name="Hoppner M.P."/>
            <person name="Ishida K.-I."/>
            <person name="Kim E."/>
            <person name="Koreny L."/>
            <person name="Kroth P.G."/>
            <person name="Liu Y."/>
            <person name="Malik S.-B."/>
            <person name="Maier U.G."/>
            <person name="McRose D."/>
            <person name="Mock T."/>
            <person name="Neilson J.A."/>
            <person name="Onodera N.T."/>
            <person name="Poole A.M."/>
            <person name="Pritham E.J."/>
            <person name="Richards T.A."/>
            <person name="Rocap G."/>
            <person name="Roy S.W."/>
            <person name="Sarai C."/>
            <person name="Schaack S."/>
            <person name="Shirato S."/>
            <person name="Slamovits C.H."/>
            <person name="Spencer D.F."/>
            <person name="Suzuki S."/>
            <person name="Worden A.Z."/>
            <person name="Zauner S."/>
            <person name="Barry K."/>
            <person name="Bell C."/>
            <person name="Bharti A.K."/>
            <person name="Crow J.A."/>
            <person name="Grimwood J."/>
            <person name="Kramer R."/>
            <person name="Lindquist E."/>
            <person name="Lucas S."/>
            <person name="Salamov A."/>
            <person name="McFadden G.I."/>
            <person name="Lane C.E."/>
            <person name="Keeling P.J."/>
            <person name="Gray M.W."/>
            <person name="Grigoriev I.V."/>
            <person name="Archibald J.M."/>
        </authorList>
    </citation>
    <scope>NUCLEOTIDE SEQUENCE</scope>
    <source>
        <strain evidence="5">CCMP2712</strain>
    </source>
</reference>
<dbReference type="EMBL" id="JH992971">
    <property type="protein sequence ID" value="EKX53028.1"/>
    <property type="molecule type" value="Genomic_DNA"/>
</dbReference>
<dbReference type="RefSeq" id="XP_005840008.1">
    <property type="nucleotide sequence ID" value="XM_005839951.1"/>
</dbReference>
<dbReference type="PANTHER" id="PTHR13132">
    <property type="entry name" value="ALPHA- 1,6 -FUCOSYLTRANSFERASE"/>
    <property type="match status" value="1"/>
</dbReference>
<keyword evidence="1" id="KW-0175">Coiled coil</keyword>
<dbReference type="Proteomes" id="UP000011087">
    <property type="component" value="Unassembled WGS sequence"/>
</dbReference>
<feature type="coiled-coil region" evidence="1">
    <location>
        <begin position="200"/>
        <end position="227"/>
    </location>
</feature>
<dbReference type="GO" id="GO:0006487">
    <property type="term" value="P:protein N-linked glycosylation"/>
    <property type="evidence" value="ECO:0007669"/>
    <property type="project" value="TreeGrafter"/>
</dbReference>
<dbReference type="PROSITE" id="PS51257">
    <property type="entry name" value="PROKAR_LIPOPROTEIN"/>
    <property type="match status" value="1"/>
</dbReference>
<dbReference type="PANTHER" id="PTHR13132:SF29">
    <property type="entry name" value="ALPHA-(1,6)-FUCOSYLTRANSFERASE"/>
    <property type="match status" value="1"/>
</dbReference>
<name>L1JY51_GUITC</name>
<dbReference type="EnsemblProtists" id="EKX53028">
    <property type="protein sequence ID" value="EKX53028"/>
    <property type="gene ID" value="GUITHDRAFT_133412"/>
</dbReference>
<protein>
    <submittedName>
        <fullName evidence="3 4">Uncharacterized protein</fullName>
    </submittedName>
</protein>